<name>A0AAD6S6X0_9AGAR</name>
<protein>
    <submittedName>
        <fullName evidence="1">Uncharacterized protein</fullName>
    </submittedName>
</protein>
<dbReference type="EMBL" id="JARJCM010000229">
    <property type="protein sequence ID" value="KAJ7021528.1"/>
    <property type="molecule type" value="Genomic_DNA"/>
</dbReference>
<evidence type="ECO:0000313" key="1">
    <source>
        <dbReference type="EMBL" id="KAJ7021528.1"/>
    </source>
</evidence>
<sequence length="196" mass="21701">MSWRGGGRLQFYLESSARWRCSGPLRVHRRHGHLVPRLAHPQAQDYRHRRHRGPGDARRHLKAILERISALLRSAPPAPCPANAALLAAGSQRAHEADSDSVEEPAKRLYLAPDLLMSPLVSLPPPPVFAAPVFAPPLPTVPAPLPCAPSASNPPRVHIDPAREVLLGPMDWEKVHHKPPRQLILNVVKVYIGRYC</sequence>
<gene>
    <name evidence="1" type="ORF">C8F04DRAFT_1140527</name>
</gene>
<dbReference type="Proteomes" id="UP001218188">
    <property type="component" value="Unassembled WGS sequence"/>
</dbReference>
<accession>A0AAD6S6X0</accession>
<evidence type="ECO:0000313" key="2">
    <source>
        <dbReference type="Proteomes" id="UP001218188"/>
    </source>
</evidence>
<organism evidence="1 2">
    <name type="scientific">Mycena alexandri</name>
    <dbReference type="NCBI Taxonomy" id="1745969"/>
    <lineage>
        <taxon>Eukaryota</taxon>
        <taxon>Fungi</taxon>
        <taxon>Dikarya</taxon>
        <taxon>Basidiomycota</taxon>
        <taxon>Agaricomycotina</taxon>
        <taxon>Agaricomycetes</taxon>
        <taxon>Agaricomycetidae</taxon>
        <taxon>Agaricales</taxon>
        <taxon>Marasmiineae</taxon>
        <taxon>Mycenaceae</taxon>
        <taxon>Mycena</taxon>
    </lineage>
</organism>
<keyword evidence="2" id="KW-1185">Reference proteome</keyword>
<dbReference type="AlphaFoldDB" id="A0AAD6S6X0"/>
<reference evidence="1" key="1">
    <citation type="submission" date="2023-03" db="EMBL/GenBank/DDBJ databases">
        <title>Massive genome expansion in bonnet fungi (Mycena s.s.) driven by repeated elements and novel gene families across ecological guilds.</title>
        <authorList>
            <consortium name="Lawrence Berkeley National Laboratory"/>
            <person name="Harder C.B."/>
            <person name="Miyauchi S."/>
            <person name="Viragh M."/>
            <person name="Kuo A."/>
            <person name="Thoen E."/>
            <person name="Andreopoulos B."/>
            <person name="Lu D."/>
            <person name="Skrede I."/>
            <person name="Drula E."/>
            <person name="Henrissat B."/>
            <person name="Morin E."/>
            <person name="Kohler A."/>
            <person name="Barry K."/>
            <person name="LaButti K."/>
            <person name="Morin E."/>
            <person name="Salamov A."/>
            <person name="Lipzen A."/>
            <person name="Mereny Z."/>
            <person name="Hegedus B."/>
            <person name="Baldrian P."/>
            <person name="Stursova M."/>
            <person name="Weitz H."/>
            <person name="Taylor A."/>
            <person name="Grigoriev I.V."/>
            <person name="Nagy L.G."/>
            <person name="Martin F."/>
            <person name="Kauserud H."/>
        </authorList>
    </citation>
    <scope>NUCLEOTIDE SEQUENCE</scope>
    <source>
        <strain evidence="1">CBHHK200</strain>
    </source>
</reference>
<comment type="caution">
    <text evidence="1">The sequence shown here is derived from an EMBL/GenBank/DDBJ whole genome shotgun (WGS) entry which is preliminary data.</text>
</comment>
<proteinExistence type="predicted"/>